<gene>
    <name evidence="1" type="ORF">DICVIV_04708</name>
</gene>
<proteinExistence type="predicted"/>
<accession>A0A0D8XXB8</accession>
<reference evidence="2" key="2">
    <citation type="journal article" date="2016" name="Sci. Rep.">
        <title>Dictyocaulus viviparus genome, variome and transcriptome elucidate lungworm biology and support future intervention.</title>
        <authorList>
            <person name="McNulty S.N."/>
            <person name="Strube C."/>
            <person name="Rosa B.A."/>
            <person name="Martin J.C."/>
            <person name="Tyagi R."/>
            <person name="Choi Y.J."/>
            <person name="Wang Q."/>
            <person name="Hallsworth Pepin K."/>
            <person name="Zhang X."/>
            <person name="Ozersky P."/>
            <person name="Wilson R.K."/>
            <person name="Sternberg P.W."/>
            <person name="Gasser R.B."/>
            <person name="Mitreva M."/>
        </authorList>
    </citation>
    <scope>NUCLEOTIDE SEQUENCE [LARGE SCALE GENOMIC DNA]</scope>
    <source>
        <strain evidence="2">HannoverDv2000</strain>
    </source>
</reference>
<dbReference type="EMBL" id="KN716244">
    <property type="protein sequence ID" value="KJH49150.1"/>
    <property type="molecule type" value="Genomic_DNA"/>
</dbReference>
<evidence type="ECO:0000313" key="1">
    <source>
        <dbReference type="EMBL" id="KJH49150.1"/>
    </source>
</evidence>
<evidence type="ECO:0000313" key="2">
    <source>
        <dbReference type="Proteomes" id="UP000053766"/>
    </source>
</evidence>
<organism evidence="1 2">
    <name type="scientific">Dictyocaulus viviparus</name>
    <name type="common">Bovine lungworm</name>
    <dbReference type="NCBI Taxonomy" id="29172"/>
    <lineage>
        <taxon>Eukaryota</taxon>
        <taxon>Metazoa</taxon>
        <taxon>Ecdysozoa</taxon>
        <taxon>Nematoda</taxon>
        <taxon>Chromadorea</taxon>
        <taxon>Rhabditida</taxon>
        <taxon>Rhabditina</taxon>
        <taxon>Rhabditomorpha</taxon>
        <taxon>Strongyloidea</taxon>
        <taxon>Metastrongylidae</taxon>
        <taxon>Dictyocaulus</taxon>
    </lineage>
</organism>
<keyword evidence="2" id="KW-1185">Reference proteome</keyword>
<protein>
    <submittedName>
        <fullName evidence="1">Uncharacterized protein</fullName>
    </submittedName>
</protein>
<dbReference type="AlphaFoldDB" id="A0A0D8XXB8"/>
<dbReference type="Proteomes" id="UP000053766">
    <property type="component" value="Unassembled WGS sequence"/>
</dbReference>
<sequence>MLKNEIVSTMLVSLGAYIVVIYLEYREKSGDGCKEKRALKFLKTSRENRTAIEIRTTLLRENEFIASERPHGGLNQYLILFIAVFNEVTKSRQKEQSKWIDIYRDHILIEHERKPKKQRGNRVVHSTYMILLSSVQDYFLVVPSCQTNLADTFCTRLADFNL</sequence>
<name>A0A0D8XXB8_DICVI</name>
<reference evidence="1 2" key="1">
    <citation type="submission" date="2013-11" db="EMBL/GenBank/DDBJ databases">
        <title>Draft genome of the bovine lungworm Dictyocaulus viviparus.</title>
        <authorList>
            <person name="Mitreva M."/>
        </authorList>
    </citation>
    <scope>NUCLEOTIDE SEQUENCE [LARGE SCALE GENOMIC DNA]</scope>
    <source>
        <strain evidence="1 2">HannoverDv2000</strain>
    </source>
</reference>